<dbReference type="GO" id="GO:0016791">
    <property type="term" value="F:phosphatase activity"/>
    <property type="evidence" value="ECO:0007669"/>
    <property type="project" value="TreeGrafter"/>
</dbReference>
<dbReference type="InterPro" id="IPR023214">
    <property type="entry name" value="HAD_sf"/>
</dbReference>
<feature type="region of interest" description="Disordered" evidence="1">
    <location>
        <begin position="1"/>
        <end position="36"/>
    </location>
</feature>
<dbReference type="AlphaFoldDB" id="A0A7C5RV97"/>
<dbReference type="PANTHER" id="PTHR19288:SF46">
    <property type="entry name" value="HALOACID DEHALOGENASE-LIKE HYDROLASE DOMAIN-CONTAINING PROTEIN 2"/>
    <property type="match status" value="1"/>
</dbReference>
<comment type="caution">
    <text evidence="2">The sequence shown here is derived from an EMBL/GenBank/DDBJ whole genome shotgun (WGS) entry which is preliminary data.</text>
</comment>
<dbReference type="SUPFAM" id="SSF56784">
    <property type="entry name" value="HAD-like"/>
    <property type="match status" value="1"/>
</dbReference>
<evidence type="ECO:0000313" key="2">
    <source>
        <dbReference type="EMBL" id="HHM96885.1"/>
    </source>
</evidence>
<sequence length="262" mass="28469">MRDRIAIRRRHPPSSFHSGIPLHDAKGRRHRMPQERRLTTNADDQRRAVILHGRPLVLDVDGTLILADSEQWNDPRPLPGAREFLARLRKKGRPFLLLTNGTARPPDDYIGRLRAAGLDVRPGELLTPAVVAAELLTRNHPGEPVFVLGDKGARQPLLARGIRVLDRREATAARVVFVGWAPALTYEDLTAAARAIWGGAEFWTAVTARALAAQGGRAPAMGGALMAAVAHVTSTPPRVIGKPAQEGLQVAARLLGSRSGTW</sequence>
<dbReference type="Gene3D" id="3.40.50.1000">
    <property type="entry name" value="HAD superfamily/HAD-like"/>
    <property type="match status" value="2"/>
</dbReference>
<dbReference type="PANTHER" id="PTHR19288">
    <property type="entry name" value="4-NITROPHENYLPHOSPHATASE-RELATED"/>
    <property type="match status" value="1"/>
</dbReference>
<dbReference type="InterPro" id="IPR036412">
    <property type="entry name" value="HAD-like_sf"/>
</dbReference>
<gene>
    <name evidence="2" type="ORF">ENM21_06720</name>
</gene>
<reference evidence="2" key="1">
    <citation type="journal article" date="2020" name="mSystems">
        <title>Genome- and Community-Level Interaction Insights into Carbon Utilization and Element Cycling Functions of Hydrothermarchaeota in Hydrothermal Sediment.</title>
        <authorList>
            <person name="Zhou Z."/>
            <person name="Liu Y."/>
            <person name="Xu W."/>
            <person name="Pan J."/>
            <person name="Luo Z.H."/>
            <person name="Li M."/>
        </authorList>
    </citation>
    <scope>NUCLEOTIDE SEQUENCE [LARGE SCALE GENOMIC DNA]</scope>
    <source>
        <strain evidence="2">SpSt-1065</strain>
    </source>
</reference>
<dbReference type="EMBL" id="DRWX01000309">
    <property type="protein sequence ID" value="HHM96885.1"/>
    <property type="molecule type" value="Genomic_DNA"/>
</dbReference>
<accession>A0A7C5RV97</accession>
<dbReference type="GO" id="GO:0005737">
    <property type="term" value="C:cytoplasm"/>
    <property type="evidence" value="ECO:0007669"/>
    <property type="project" value="TreeGrafter"/>
</dbReference>
<organism evidence="2">
    <name type="scientific">Thermomicrobium roseum</name>
    <dbReference type="NCBI Taxonomy" id="500"/>
    <lineage>
        <taxon>Bacteria</taxon>
        <taxon>Pseudomonadati</taxon>
        <taxon>Thermomicrobiota</taxon>
        <taxon>Thermomicrobia</taxon>
        <taxon>Thermomicrobiales</taxon>
        <taxon>Thermomicrobiaceae</taxon>
        <taxon>Thermomicrobium</taxon>
    </lineage>
</organism>
<name>A0A7C5RV97_THERO</name>
<dbReference type="InterPro" id="IPR006357">
    <property type="entry name" value="HAD-SF_hydro_IIA"/>
</dbReference>
<evidence type="ECO:0000256" key="1">
    <source>
        <dbReference type="SAM" id="MobiDB-lite"/>
    </source>
</evidence>
<protein>
    <submittedName>
        <fullName evidence="2">Sugar-phosphatase</fullName>
    </submittedName>
</protein>
<proteinExistence type="predicted"/>
<dbReference type="Pfam" id="PF13344">
    <property type="entry name" value="Hydrolase_6"/>
    <property type="match status" value="1"/>
</dbReference>